<gene>
    <name evidence="1" type="ORF">NUW58_g4204</name>
</gene>
<accession>A0ACC1P9Z6</accession>
<sequence>MEPASANTGFFQLSPTLKNQFLHDPSIKRVFKLFLPSDIGRTVALEITNLGEEVLQQRIFDWVTDAEKNQPYITGGGRNAFGQSISTNLVVTEGWRKLQHFSVENGFVSQGYETGLDQYTRIVQYLRQLIFESSSANVGCPGAMADGAARVLQHHLRNSNLTPEEQKVFRNAYDHLVSRDPTSAWTSGQWMTERIGGSDVSRSETIATYLPPPKDAPLCDPENGIPLGPWSIDGFKWFSSATDSNMTILLAQTPIGLSAFYAPMRRHNPSLVASATGDTGGTELNGITISRLKNKMGTKPLPTAELQLRGTRAWLIGKEGQGIKEMSTILTITRIRSAISALGHVSRGLTIARAFAEVREVGSGRGKRMKLVESTLHMRTLADMTVEHHAMMLLTFYSSYLLGMEENPSSARPPPPAVAAITPPPESVTPLLRVITPLLKAYVTKQAIPLIYSCMESLGGVGYLENAESEYLNIARLFRDACVLNIWEGTTDVLSTDLIRALKHPRGGSDSIKALNSIILSAAEGVGGAHIATLWKVLKAQLETDTQEGLLRDARSILWKLAEILMVILFLLDAQSNNGPVIREMCRRYISTRVVLTNQTVGSNRIEPSLELDHAIVFGLEYLTPGGSKL</sequence>
<organism evidence="1 2">
    <name type="scientific">Xylaria curta</name>
    <dbReference type="NCBI Taxonomy" id="42375"/>
    <lineage>
        <taxon>Eukaryota</taxon>
        <taxon>Fungi</taxon>
        <taxon>Dikarya</taxon>
        <taxon>Ascomycota</taxon>
        <taxon>Pezizomycotina</taxon>
        <taxon>Sordariomycetes</taxon>
        <taxon>Xylariomycetidae</taxon>
        <taxon>Xylariales</taxon>
        <taxon>Xylariaceae</taxon>
        <taxon>Xylaria</taxon>
    </lineage>
</organism>
<protein>
    <submittedName>
        <fullName evidence="1">Uncharacterized protein</fullName>
    </submittedName>
</protein>
<dbReference type="EMBL" id="JAPDGR010000710">
    <property type="protein sequence ID" value="KAJ2988005.1"/>
    <property type="molecule type" value="Genomic_DNA"/>
</dbReference>
<evidence type="ECO:0000313" key="2">
    <source>
        <dbReference type="Proteomes" id="UP001143856"/>
    </source>
</evidence>
<reference evidence="1" key="1">
    <citation type="submission" date="2022-10" db="EMBL/GenBank/DDBJ databases">
        <title>Genome Sequence of Xylaria curta.</title>
        <authorList>
            <person name="Buettner E."/>
        </authorList>
    </citation>
    <scope>NUCLEOTIDE SEQUENCE</scope>
    <source>
        <strain evidence="1">Babe10</strain>
    </source>
</reference>
<evidence type="ECO:0000313" key="1">
    <source>
        <dbReference type="EMBL" id="KAJ2988005.1"/>
    </source>
</evidence>
<dbReference type="Proteomes" id="UP001143856">
    <property type="component" value="Unassembled WGS sequence"/>
</dbReference>
<proteinExistence type="predicted"/>
<name>A0ACC1P9Z6_9PEZI</name>
<keyword evidence="2" id="KW-1185">Reference proteome</keyword>
<comment type="caution">
    <text evidence="1">The sequence shown here is derived from an EMBL/GenBank/DDBJ whole genome shotgun (WGS) entry which is preliminary data.</text>
</comment>